<accession>A0A328FCW4</accession>
<dbReference type="Gene3D" id="1.10.10.10">
    <property type="entry name" value="Winged helix-like DNA-binding domain superfamily/Winged helix DNA-binding domain"/>
    <property type="match status" value="1"/>
</dbReference>
<keyword evidence="5" id="KW-1185">Reference proteome</keyword>
<proteinExistence type="predicted"/>
<dbReference type="SUPFAM" id="SSF46785">
    <property type="entry name" value="Winged helix' DNA-binding domain"/>
    <property type="match status" value="1"/>
</dbReference>
<dbReference type="InterPro" id="IPR036390">
    <property type="entry name" value="WH_DNA-bd_sf"/>
</dbReference>
<evidence type="ECO:0000259" key="1">
    <source>
        <dbReference type="SMART" id="SM00843"/>
    </source>
</evidence>
<dbReference type="InterPro" id="IPR018541">
    <property type="entry name" value="Ftsk_gamma"/>
</dbReference>
<dbReference type="EMBL" id="CP036313">
    <property type="protein sequence ID" value="QBH14693.1"/>
    <property type="molecule type" value="Genomic_DNA"/>
</dbReference>
<gene>
    <name evidence="3" type="ORF">DO021_16725</name>
    <name evidence="2" type="ORF">EYB58_18265</name>
</gene>
<dbReference type="Pfam" id="PF09397">
    <property type="entry name" value="FtsK_gamma"/>
    <property type="match status" value="1"/>
</dbReference>
<evidence type="ECO:0000313" key="2">
    <source>
        <dbReference type="EMBL" id="QBH14693.1"/>
    </source>
</evidence>
<dbReference type="OrthoDB" id="9882748at2"/>
<dbReference type="AlphaFoldDB" id="A0A328FCW4"/>
<name>A0A328FCW4_9BACT</name>
<evidence type="ECO:0000313" key="5">
    <source>
        <dbReference type="Proteomes" id="UP000293902"/>
    </source>
</evidence>
<dbReference type="EMBL" id="QLNI01000036">
    <property type="protein sequence ID" value="RAM00905.1"/>
    <property type="molecule type" value="Genomic_DNA"/>
</dbReference>
<dbReference type="Proteomes" id="UP000248798">
    <property type="component" value="Unassembled WGS sequence"/>
</dbReference>
<dbReference type="RefSeq" id="WP_111958749.1">
    <property type="nucleotide sequence ID" value="NZ_CP036313.1"/>
</dbReference>
<evidence type="ECO:0000313" key="4">
    <source>
        <dbReference type="Proteomes" id="UP000248798"/>
    </source>
</evidence>
<protein>
    <recommendedName>
        <fullName evidence="1">FtsK gamma domain-containing protein</fullName>
    </recommendedName>
</protein>
<dbReference type="InterPro" id="IPR036388">
    <property type="entry name" value="WH-like_DNA-bd_sf"/>
</dbReference>
<reference evidence="2 5" key="2">
    <citation type="submission" date="2019-02" db="EMBL/GenBank/DDBJ databases">
        <title>Complete genome sequence of Desulfobacter hydrogenophilus AcRS1.</title>
        <authorList>
            <person name="Marietou A."/>
            <person name="Lund M.B."/>
            <person name="Marshall I.P.G."/>
            <person name="Schreiber L."/>
            <person name="Jorgensen B."/>
        </authorList>
    </citation>
    <scope>NUCLEOTIDE SEQUENCE [LARGE SCALE GENOMIC DNA]</scope>
    <source>
        <strain evidence="2 5">AcRS1</strain>
    </source>
</reference>
<dbReference type="SMART" id="SM00843">
    <property type="entry name" value="Ftsk_gamma"/>
    <property type="match status" value="1"/>
</dbReference>
<reference evidence="3 4" key="1">
    <citation type="submission" date="2018-06" db="EMBL/GenBank/DDBJ databases">
        <title>Complete Genome Sequence of Desulfobacter hydrogenophilus (DSM3380).</title>
        <authorList>
            <person name="Marietou A."/>
            <person name="Schreiber L."/>
            <person name="Marshall I."/>
            <person name="Jorgensen B."/>
        </authorList>
    </citation>
    <scope>NUCLEOTIDE SEQUENCE [LARGE SCALE GENOMIC DNA]</scope>
    <source>
        <strain evidence="3 4">DSM 3380</strain>
    </source>
</reference>
<sequence length="127" mass="14795">MESEVAELLDVLYVVLKTIETSVDEVFPDLSHDVREKFLDIQLKFDSVSKLFSYQQFNGRDYSRAVNIVKDRGYASISELSRELGIIYKESVEMIDEMERQGIVKTLDQETPVKGIRTYNYGYHQNE</sequence>
<dbReference type="Proteomes" id="UP000293902">
    <property type="component" value="Chromosome"/>
</dbReference>
<organism evidence="3 4">
    <name type="scientific">Desulfobacter hydrogenophilus</name>
    <dbReference type="NCBI Taxonomy" id="2291"/>
    <lineage>
        <taxon>Bacteria</taxon>
        <taxon>Pseudomonadati</taxon>
        <taxon>Thermodesulfobacteriota</taxon>
        <taxon>Desulfobacteria</taxon>
        <taxon>Desulfobacterales</taxon>
        <taxon>Desulfobacteraceae</taxon>
        <taxon>Desulfobacter</taxon>
    </lineage>
</organism>
<evidence type="ECO:0000313" key="3">
    <source>
        <dbReference type="EMBL" id="RAM00905.1"/>
    </source>
</evidence>
<feature type="domain" description="FtsK gamma" evidence="1">
    <location>
        <begin position="57"/>
        <end position="120"/>
    </location>
</feature>